<gene>
    <name evidence="1" type="ORF">X798_02524</name>
</gene>
<dbReference type="AlphaFoldDB" id="A0A238C0G9"/>
<protein>
    <submittedName>
        <fullName evidence="1">Uncharacterized protein</fullName>
    </submittedName>
</protein>
<evidence type="ECO:0000313" key="1">
    <source>
        <dbReference type="EMBL" id="OZC10480.1"/>
    </source>
</evidence>
<evidence type="ECO:0000313" key="2">
    <source>
        <dbReference type="Proteomes" id="UP000242913"/>
    </source>
</evidence>
<organism evidence="1 2">
    <name type="scientific">Onchocerca flexuosa</name>
    <dbReference type="NCBI Taxonomy" id="387005"/>
    <lineage>
        <taxon>Eukaryota</taxon>
        <taxon>Metazoa</taxon>
        <taxon>Ecdysozoa</taxon>
        <taxon>Nematoda</taxon>
        <taxon>Chromadorea</taxon>
        <taxon>Rhabditida</taxon>
        <taxon>Spirurina</taxon>
        <taxon>Spiruromorpha</taxon>
        <taxon>Filarioidea</taxon>
        <taxon>Onchocercidae</taxon>
        <taxon>Onchocerca</taxon>
    </lineage>
</organism>
<sequence>MAEETLLRAIKKMTIRVDLNPAITESTHCIPLGKQICLQQCNLNFIKTQCQPACQPICQQNCVSIVLNDRSPILLMDLLKKSSYSNHIFDQLSLHHFKCCYHYNLLSNLIENGQRNDSKKYLQLSDFQGYGNFKPKTLAGRFPNETVQEL</sequence>
<accession>A0A238C0G9</accession>
<keyword evidence="2" id="KW-1185">Reference proteome</keyword>
<dbReference type="EMBL" id="KZ269986">
    <property type="protein sequence ID" value="OZC10480.1"/>
    <property type="molecule type" value="Genomic_DNA"/>
</dbReference>
<proteinExistence type="predicted"/>
<dbReference type="Proteomes" id="UP000242913">
    <property type="component" value="Unassembled WGS sequence"/>
</dbReference>
<reference evidence="1 2" key="1">
    <citation type="submission" date="2015-12" db="EMBL/GenBank/DDBJ databases">
        <title>Draft genome of the nematode, Onchocerca flexuosa.</title>
        <authorList>
            <person name="Mitreva M."/>
        </authorList>
    </citation>
    <scope>NUCLEOTIDE SEQUENCE [LARGE SCALE GENOMIC DNA]</scope>
    <source>
        <strain evidence="1">Red Deer</strain>
    </source>
</reference>
<name>A0A238C0G9_9BILA</name>